<sequence length="109" mass="11951">MGALLDRADLKMALAAVAYYRRAHILSKRPIPPAADRLAAHLEQALSACGQEDVARQSDWLSTEQLAQRLNCSTRTARRIATRIGRRAGRDWLVPADALTQEENGDGVA</sequence>
<evidence type="ECO:0000313" key="2">
    <source>
        <dbReference type="Proteomes" id="UP000036334"/>
    </source>
</evidence>
<dbReference type="EMBL" id="LDPR01000011">
    <property type="protein sequence ID" value="KLO35973.1"/>
    <property type="molecule type" value="Genomic_DNA"/>
</dbReference>
<reference evidence="1 2" key="1">
    <citation type="submission" date="2015-05" db="EMBL/GenBank/DDBJ databases">
        <title>Genome sequence of Mycobacterium haemophilum.</title>
        <authorList>
            <person name="Greninger A.L."/>
            <person name="Cunningham G."/>
            <person name="Miller S."/>
        </authorList>
    </citation>
    <scope>NUCLEOTIDE SEQUENCE [LARGE SCALE GENOMIC DNA]</scope>
    <source>
        <strain evidence="2">UC1</strain>
    </source>
</reference>
<comment type="caution">
    <text evidence="1">The sequence shown here is derived from an EMBL/GenBank/DDBJ whole genome shotgun (WGS) entry which is preliminary data.</text>
</comment>
<dbReference type="PATRIC" id="fig|29311.18.peg.961"/>
<protein>
    <submittedName>
        <fullName evidence="1">Uncharacterized protein</fullName>
    </submittedName>
</protein>
<evidence type="ECO:0000313" key="1">
    <source>
        <dbReference type="EMBL" id="KLO35973.1"/>
    </source>
</evidence>
<gene>
    <name evidence="1" type="ORF">ABH38_13935</name>
</gene>
<accession>A0A0I9U4C4</accession>
<dbReference type="Proteomes" id="UP000036334">
    <property type="component" value="Unassembled WGS sequence"/>
</dbReference>
<dbReference type="RefSeq" id="WP_047315347.1">
    <property type="nucleotide sequence ID" value="NZ_LDPQ01000012.1"/>
</dbReference>
<organism evidence="1 2">
    <name type="scientific">Mycobacterium haemophilum</name>
    <dbReference type="NCBI Taxonomy" id="29311"/>
    <lineage>
        <taxon>Bacteria</taxon>
        <taxon>Bacillati</taxon>
        <taxon>Actinomycetota</taxon>
        <taxon>Actinomycetes</taxon>
        <taxon>Mycobacteriales</taxon>
        <taxon>Mycobacteriaceae</taxon>
        <taxon>Mycobacterium</taxon>
    </lineage>
</organism>
<name>A0A0I9U4C4_9MYCO</name>
<proteinExistence type="predicted"/>
<dbReference type="AlphaFoldDB" id="A0A0I9U4C4"/>
<keyword evidence="2" id="KW-1185">Reference proteome</keyword>